<reference evidence="2 3" key="1">
    <citation type="journal article" date="2012" name="Proc. Natl. Acad. Sci. U.S.A.">
        <title>Comparative genomics of Ceriporiopsis subvermispora and Phanerochaete chrysosporium provide insight into selective ligninolysis.</title>
        <authorList>
            <person name="Fernandez-Fueyo E."/>
            <person name="Ruiz-Duenas F.J."/>
            <person name="Ferreira P."/>
            <person name="Floudas D."/>
            <person name="Hibbett D.S."/>
            <person name="Canessa P."/>
            <person name="Larrondo L.F."/>
            <person name="James T.Y."/>
            <person name="Seelenfreund D."/>
            <person name="Lobos S."/>
            <person name="Polanco R."/>
            <person name="Tello M."/>
            <person name="Honda Y."/>
            <person name="Watanabe T."/>
            <person name="Watanabe T."/>
            <person name="Ryu J.S."/>
            <person name="Kubicek C.P."/>
            <person name="Schmoll M."/>
            <person name="Gaskell J."/>
            <person name="Hammel K.E."/>
            <person name="St John F.J."/>
            <person name="Vanden Wymelenberg A."/>
            <person name="Sabat G."/>
            <person name="Splinter BonDurant S."/>
            <person name="Syed K."/>
            <person name="Yadav J.S."/>
            <person name="Doddapaneni H."/>
            <person name="Subramanian V."/>
            <person name="Lavin J.L."/>
            <person name="Oguiza J.A."/>
            <person name="Perez G."/>
            <person name="Pisabarro A.G."/>
            <person name="Ramirez L."/>
            <person name="Santoyo F."/>
            <person name="Master E."/>
            <person name="Coutinho P.M."/>
            <person name="Henrissat B."/>
            <person name="Lombard V."/>
            <person name="Magnuson J.K."/>
            <person name="Kuees U."/>
            <person name="Hori C."/>
            <person name="Igarashi K."/>
            <person name="Samejima M."/>
            <person name="Held B.W."/>
            <person name="Barry K.W."/>
            <person name="LaButti K.M."/>
            <person name="Lapidus A."/>
            <person name="Lindquist E.A."/>
            <person name="Lucas S.M."/>
            <person name="Riley R."/>
            <person name="Salamov A.A."/>
            <person name="Hoffmeister D."/>
            <person name="Schwenk D."/>
            <person name="Hadar Y."/>
            <person name="Yarden O."/>
            <person name="de Vries R.P."/>
            <person name="Wiebenga A."/>
            <person name="Stenlid J."/>
            <person name="Eastwood D."/>
            <person name="Grigoriev I.V."/>
            <person name="Berka R.M."/>
            <person name="Blanchette R.A."/>
            <person name="Kersten P."/>
            <person name="Martinez A.T."/>
            <person name="Vicuna R."/>
            <person name="Cullen D."/>
        </authorList>
    </citation>
    <scope>NUCLEOTIDE SEQUENCE [LARGE SCALE GENOMIC DNA]</scope>
    <source>
        <strain evidence="2 3">B</strain>
    </source>
</reference>
<accession>M2RGY4</accession>
<evidence type="ECO:0000256" key="1">
    <source>
        <dbReference type="SAM" id="MobiDB-lite"/>
    </source>
</evidence>
<feature type="compositionally biased region" description="Low complexity" evidence="1">
    <location>
        <begin position="75"/>
        <end position="88"/>
    </location>
</feature>
<dbReference type="STRING" id="914234.M2RGY4"/>
<feature type="compositionally biased region" description="Polar residues" evidence="1">
    <location>
        <begin position="255"/>
        <end position="294"/>
    </location>
</feature>
<feature type="region of interest" description="Disordered" evidence="1">
    <location>
        <begin position="16"/>
        <end position="311"/>
    </location>
</feature>
<feature type="compositionally biased region" description="Basic and acidic residues" evidence="1">
    <location>
        <begin position="194"/>
        <end position="204"/>
    </location>
</feature>
<feature type="region of interest" description="Disordered" evidence="1">
    <location>
        <begin position="663"/>
        <end position="683"/>
    </location>
</feature>
<feature type="compositionally biased region" description="Low complexity" evidence="1">
    <location>
        <begin position="141"/>
        <end position="153"/>
    </location>
</feature>
<dbReference type="HOGENOM" id="CLU_312388_0_0_1"/>
<dbReference type="Proteomes" id="UP000016930">
    <property type="component" value="Unassembled WGS sequence"/>
</dbReference>
<dbReference type="OrthoDB" id="3215534at2759"/>
<keyword evidence="3" id="KW-1185">Reference proteome</keyword>
<feature type="compositionally biased region" description="Polar residues" evidence="1">
    <location>
        <begin position="25"/>
        <end position="37"/>
    </location>
</feature>
<organism evidence="2 3">
    <name type="scientific">Ceriporiopsis subvermispora (strain B)</name>
    <name type="common">White-rot fungus</name>
    <name type="synonym">Gelatoporia subvermispora</name>
    <dbReference type="NCBI Taxonomy" id="914234"/>
    <lineage>
        <taxon>Eukaryota</taxon>
        <taxon>Fungi</taxon>
        <taxon>Dikarya</taxon>
        <taxon>Basidiomycota</taxon>
        <taxon>Agaricomycotina</taxon>
        <taxon>Agaricomycetes</taxon>
        <taxon>Polyporales</taxon>
        <taxon>Gelatoporiaceae</taxon>
        <taxon>Gelatoporia</taxon>
    </lineage>
</organism>
<sequence>MSLPSLLTVDVPVLRQPVGFGRNDPSASVQNTYQATIPPTPTMQFLPGQGIPDNTDPPPGKKKSSKGKEKEQGNGSVASASVNPSSNGRPPGTRTAFRVQDYDHDPRASEPYKPKGLGPYRADFRVPQQSKTAPNPPATPRRPTSTAPSHRPSNTPRQAAHPPTSTARNNGQNTSAQPLRPPPATTHRSAASYYRHDYERERSKAPSNHPHHSKPPNLPPVGRQHAPPATSYPPPHISYGANYQYTGQPSPPDSVYTTPSPAAHNEQYSPAIHQTSHPHNTQHGQHPSQASPPSHTAGHTPAPSPAADLSAKSTKVLRVLTLLIEDTRGGKTENLLAEVRVPLKQDDASQGGFWADAQDVAEALQSSTARIDGRAKVSTKRGKWKQVFLRVSPEDGNDCTSANLRVSKERTLEVFIEDYPAPDPPPVNRSHTPTVQRELLTPVTDPMTSPSPGPGTSPQPFPLDNPDPTPEREYGSHPPALARKRLRSDASRTSGSYDSPRESPYPFNQPSPYECKHQPSPASYTSPTDSEPSPHPQPSYYSPPRPQLPLPKRPSGPYVREAARALPSPKEMGLFDTPTSRPIPEDNSEPSSSDDEDMSAYPAHKRSRGDRSDLMSTRPTMTREVNWNPPRTVSSAFGMSTSMSAFSTASSRSIFNVPSSQVDSRRLVGGPQPRVPSATLPTAISHGPADTAVSMYLKSVITKEPGWAEFVRARNSVISVAKHLEQYRYVQSKFDQYTSNPTFTPADVTGAPGVMITRAHILMALGLKSSWSDDCEEISRLYTLYGADGERCEDPRIVAMFEETPPISTGMQVNKFLTLLREIDDDWRDDNSDDSEDS</sequence>
<feature type="region of interest" description="Disordered" evidence="1">
    <location>
        <begin position="416"/>
        <end position="629"/>
    </location>
</feature>
<feature type="compositionally biased region" description="Polar residues" evidence="1">
    <location>
        <begin position="520"/>
        <end position="531"/>
    </location>
</feature>
<name>M2RGY4_CERS8</name>
<dbReference type="EMBL" id="KB445796">
    <property type="protein sequence ID" value="EMD37742.1"/>
    <property type="molecule type" value="Genomic_DNA"/>
</dbReference>
<proteinExistence type="predicted"/>
<evidence type="ECO:0000313" key="2">
    <source>
        <dbReference type="EMBL" id="EMD37742.1"/>
    </source>
</evidence>
<feature type="compositionally biased region" description="Acidic residues" evidence="1">
    <location>
        <begin position="586"/>
        <end position="598"/>
    </location>
</feature>
<dbReference type="AlphaFoldDB" id="M2RGY4"/>
<feature type="compositionally biased region" description="Basic and acidic residues" evidence="1">
    <location>
        <begin position="100"/>
        <end position="113"/>
    </location>
</feature>
<feature type="compositionally biased region" description="Pro residues" evidence="1">
    <location>
        <begin position="533"/>
        <end position="554"/>
    </location>
</feature>
<gene>
    <name evidence="2" type="ORF">CERSUDRAFT_94742</name>
</gene>
<evidence type="ECO:0000313" key="3">
    <source>
        <dbReference type="Proteomes" id="UP000016930"/>
    </source>
</evidence>
<protein>
    <submittedName>
        <fullName evidence="2">Uncharacterized protein</fullName>
    </submittedName>
</protein>
<feature type="compositionally biased region" description="Pro residues" evidence="1">
    <location>
        <begin position="449"/>
        <end position="468"/>
    </location>
</feature>
<feature type="compositionally biased region" description="Polar residues" evidence="1">
    <location>
        <begin position="163"/>
        <end position="177"/>
    </location>
</feature>
<feature type="compositionally biased region" description="Polar residues" evidence="1">
    <location>
        <begin position="614"/>
        <end position="629"/>
    </location>
</feature>